<evidence type="ECO:0000313" key="2">
    <source>
        <dbReference type="Proteomes" id="UP000010478"/>
    </source>
</evidence>
<dbReference type="EMBL" id="CP003614">
    <property type="protein sequence ID" value="AFZ09649.1"/>
    <property type="molecule type" value="Genomic_DNA"/>
</dbReference>
<keyword evidence="2" id="KW-1185">Reference proteome</keyword>
<accession>K9VQ27</accession>
<evidence type="ECO:0000313" key="1">
    <source>
        <dbReference type="EMBL" id="AFZ09649.1"/>
    </source>
</evidence>
<dbReference type="AlphaFoldDB" id="K9VQ27"/>
<dbReference type="HOGENOM" id="CLU_3313790_0_0_3"/>
<gene>
    <name evidence="1" type="ORF">Osc7112_5413</name>
</gene>
<dbReference type="Proteomes" id="UP000010478">
    <property type="component" value="Chromosome"/>
</dbReference>
<protein>
    <submittedName>
        <fullName evidence="1">Uncharacterized protein</fullName>
    </submittedName>
</protein>
<sequence length="39" mass="4541">MTLHGRTDSHDDIVGQFPEKVKLDRPYILIFEKAHQASF</sequence>
<proteinExistence type="predicted"/>
<dbReference type="KEGG" id="oni:Osc7112_5413"/>
<dbReference type="STRING" id="179408.Osc7112_5413"/>
<organism evidence="1 2">
    <name type="scientific">Phormidium nigroviride PCC 7112</name>
    <dbReference type="NCBI Taxonomy" id="179408"/>
    <lineage>
        <taxon>Bacteria</taxon>
        <taxon>Bacillati</taxon>
        <taxon>Cyanobacteriota</taxon>
        <taxon>Cyanophyceae</taxon>
        <taxon>Oscillatoriophycideae</taxon>
        <taxon>Oscillatoriales</taxon>
        <taxon>Oscillatoriaceae</taxon>
        <taxon>Phormidium</taxon>
    </lineage>
</organism>
<reference evidence="1 2" key="1">
    <citation type="submission" date="2012-05" db="EMBL/GenBank/DDBJ databases">
        <title>Finished chromosome of genome of Oscillatoria sp. PCC 7112.</title>
        <authorList>
            <consortium name="US DOE Joint Genome Institute"/>
            <person name="Gugger M."/>
            <person name="Coursin T."/>
            <person name="Rippka R."/>
            <person name="Tandeau De Marsac N."/>
            <person name="Huntemann M."/>
            <person name="Wei C.-L."/>
            <person name="Han J."/>
            <person name="Detter J.C."/>
            <person name="Han C."/>
            <person name="Tapia R."/>
            <person name="Davenport K."/>
            <person name="Daligault H."/>
            <person name="Erkkila T."/>
            <person name="Gu W."/>
            <person name="Munk A.C.C."/>
            <person name="Teshima H."/>
            <person name="Xu Y."/>
            <person name="Chain P."/>
            <person name="Chen A."/>
            <person name="Krypides N."/>
            <person name="Mavromatis K."/>
            <person name="Markowitz V."/>
            <person name="Szeto E."/>
            <person name="Ivanova N."/>
            <person name="Mikhailova N."/>
            <person name="Ovchinnikova G."/>
            <person name="Pagani I."/>
            <person name="Pati A."/>
            <person name="Goodwin L."/>
            <person name="Peters L."/>
            <person name="Pitluck S."/>
            <person name="Woyke T."/>
            <person name="Kerfeld C."/>
        </authorList>
    </citation>
    <scope>NUCLEOTIDE SEQUENCE [LARGE SCALE GENOMIC DNA]</scope>
    <source>
        <strain evidence="1 2">PCC 7112</strain>
    </source>
</reference>
<name>K9VQ27_9CYAN</name>